<keyword evidence="1" id="KW-0472">Membrane</keyword>
<dbReference type="EMBL" id="FOTF01000007">
    <property type="protein sequence ID" value="SFL07440.1"/>
    <property type="molecule type" value="Genomic_DNA"/>
</dbReference>
<keyword evidence="1" id="KW-0812">Transmembrane</keyword>
<feature type="transmembrane region" description="Helical" evidence="1">
    <location>
        <begin position="7"/>
        <end position="30"/>
    </location>
</feature>
<feature type="transmembrane region" description="Helical" evidence="1">
    <location>
        <begin position="72"/>
        <end position="92"/>
    </location>
</feature>
<keyword evidence="1" id="KW-1133">Transmembrane helix</keyword>
<feature type="transmembrane region" description="Helical" evidence="1">
    <location>
        <begin position="42"/>
        <end position="60"/>
    </location>
</feature>
<dbReference type="RefSeq" id="WP_090188007.1">
    <property type="nucleotide sequence ID" value="NZ_CAXIDI010000004.1"/>
</dbReference>
<evidence type="ECO:0000313" key="3">
    <source>
        <dbReference type="Proteomes" id="UP000199550"/>
    </source>
</evidence>
<sequence>MSRRPPLVLIWAVACIAAVLVAFGALVVMIPSGTVSYATEMPRSAVTAPMIAVVVFWGIVRACGVPLDPMKTYVFGALAVYGMLYLVGRVLAVTGISPPLVLAVNLIALMSLAWWWIKLAAQARR</sequence>
<keyword evidence="3" id="KW-1185">Reference proteome</keyword>
<reference evidence="2 3" key="1">
    <citation type="submission" date="2016-10" db="EMBL/GenBank/DDBJ databases">
        <authorList>
            <person name="de Groot N.N."/>
        </authorList>
    </citation>
    <scope>NUCLEOTIDE SEQUENCE [LARGE SCALE GENOMIC DNA]</scope>
    <source>
        <strain evidence="2 3">DSM 16199</strain>
    </source>
</reference>
<evidence type="ECO:0000313" key="2">
    <source>
        <dbReference type="EMBL" id="SFL07440.1"/>
    </source>
</evidence>
<evidence type="ECO:0000256" key="1">
    <source>
        <dbReference type="SAM" id="Phobius"/>
    </source>
</evidence>
<name>A0A1I4EQR8_9RHOB</name>
<feature type="transmembrane region" description="Helical" evidence="1">
    <location>
        <begin position="98"/>
        <end position="117"/>
    </location>
</feature>
<dbReference type="PROSITE" id="PS51257">
    <property type="entry name" value="PROKAR_LIPOPROTEIN"/>
    <property type="match status" value="1"/>
</dbReference>
<dbReference type="OrthoDB" id="7651666at2"/>
<protein>
    <submittedName>
        <fullName evidence="2">Uncharacterized protein</fullName>
    </submittedName>
</protein>
<gene>
    <name evidence="2" type="ORF">SAMN04488004_10792</name>
</gene>
<dbReference type="GeneID" id="97890396"/>
<accession>A0A1I4EQR8</accession>
<dbReference type="STRING" id="195913.SAMN04488004_10792"/>
<proteinExistence type="predicted"/>
<dbReference type="AlphaFoldDB" id="A0A1I4EQR8"/>
<dbReference type="Proteomes" id="UP000199550">
    <property type="component" value="Unassembled WGS sequence"/>
</dbReference>
<organism evidence="2 3">
    <name type="scientific">Loktanella salsilacus</name>
    <dbReference type="NCBI Taxonomy" id="195913"/>
    <lineage>
        <taxon>Bacteria</taxon>
        <taxon>Pseudomonadati</taxon>
        <taxon>Pseudomonadota</taxon>
        <taxon>Alphaproteobacteria</taxon>
        <taxon>Rhodobacterales</taxon>
        <taxon>Roseobacteraceae</taxon>
        <taxon>Loktanella</taxon>
    </lineage>
</organism>